<dbReference type="Gene3D" id="3.10.28.20">
    <property type="entry name" value="Acetamidase/Formamidase-like domains"/>
    <property type="match status" value="1"/>
</dbReference>
<dbReference type="InterPro" id="IPR036181">
    <property type="entry name" value="MIT_dom_sf"/>
</dbReference>
<sequence precursor="true">MRKMVSIIPLLSLAIVFVFSSCGTTKKTTDENPAPDWVKQKPIVPGHYVGVGTVMKIGIAPEYSAKARNRALNDLASSISSTVSSTSVLHKIENAWGGTEAFNQQIKVETDEYLEGFEPTDIYVTENRYWVYYRIDKETYRRKKAERKRKTIQTALDKQKEAAKYEAEGNVLGALKAYIQSIAILKQYLGESCMAEVNGQQTELGSYLLAKIEKIRSNIQIKAAHKQLVVKRHKIDEQPVEFKVSYDGKMLGGIPVEFHYTGGYLKRDVVYASKSARVACFIASSSPKTQKNVLTAQLHWPQMVQNATTDMSIRRLLAPMSMPETKVNIKTLSPIVALNMEKSNADFISRFREMLQEQSLDFTEKPRAADFVVEVDYSFTTGVQAGGLTSVYCEGSLKLESASGDLLDQKLTSAQRGVGENKKLARKNAKDAFFDNVFSRYLPDLIGQIE</sequence>
<protein>
    <recommendedName>
        <fullName evidence="4">LPP20 lipoprotein</fullName>
    </recommendedName>
</protein>
<reference evidence="2 3" key="1">
    <citation type="submission" date="2015-11" db="EMBL/GenBank/DDBJ databases">
        <title>Description and complete genome sequence of a novel strain predominating in hypersaline microbial mats and representing a new family of the Bacteriodetes phylum.</title>
        <authorList>
            <person name="Spring S."/>
            <person name="Bunk B."/>
            <person name="Sproer C."/>
            <person name="Klenk H.-P."/>
        </authorList>
    </citation>
    <scope>NUCLEOTIDE SEQUENCE [LARGE SCALE GENOMIC DNA]</scope>
    <source>
        <strain evidence="2 3">L21-Spi-D4</strain>
    </source>
</reference>
<dbReference type="KEGG" id="blq:L21SP5_01870"/>
<dbReference type="PROSITE" id="PS51257">
    <property type="entry name" value="PROKAR_LIPOPROTEIN"/>
    <property type="match status" value="1"/>
</dbReference>
<evidence type="ECO:0008006" key="4">
    <source>
        <dbReference type="Google" id="ProtNLM"/>
    </source>
</evidence>
<dbReference type="RefSeq" id="WP_057952965.1">
    <property type="nucleotide sequence ID" value="NZ_CP013118.1"/>
</dbReference>
<keyword evidence="3" id="KW-1185">Reference proteome</keyword>
<proteinExistence type="predicted"/>
<dbReference type="STRING" id="1307839.L21SP5_01870"/>
<name>A0A0S2HZR5_9BACT</name>
<evidence type="ECO:0000313" key="2">
    <source>
        <dbReference type="EMBL" id="ALO15510.1"/>
    </source>
</evidence>
<organism evidence="2 3">
    <name type="scientific">Salinivirga cyanobacteriivorans</name>
    <dbReference type="NCBI Taxonomy" id="1307839"/>
    <lineage>
        <taxon>Bacteria</taxon>
        <taxon>Pseudomonadati</taxon>
        <taxon>Bacteroidota</taxon>
        <taxon>Bacteroidia</taxon>
        <taxon>Bacteroidales</taxon>
        <taxon>Salinivirgaceae</taxon>
        <taxon>Salinivirga</taxon>
    </lineage>
</organism>
<dbReference type="AlphaFoldDB" id="A0A0S2HZR5"/>
<accession>A0A0S2HZR5</accession>
<dbReference type="SUPFAM" id="SSF116846">
    <property type="entry name" value="MIT domain"/>
    <property type="match status" value="1"/>
</dbReference>
<keyword evidence="1" id="KW-0732">Signal</keyword>
<feature type="chain" id="PRO_5006599403" description="LPP20 lipoprotein" evidence="1">
    <location>
        <begin position="21"/>
        <end position="450"/>
    </location>
</feature>
<dbReference type="EMBL" id="CP013118">
    <property type="protein sequence ID" value="ALO15510.1"/>
    <property type="molecule type" value="Genomic_DNA"/>
</dbReference>
<feature type="signal peptide" evidence="1">
    <location>
        <begin position="1"/>
        <end position="20"/>
    </location>
</feature>
<gene>
    <name evidence="2" type="ORF">L21SP5_01870</name>
</gene>
<dbReference type="Proteomes" id="UP000064893">
    <property type="component" value="Chromosome"/>
</dbReference>
<evidence type="ECO:0000256" key="1">
    <source>
        <dbReference type="SAM" id="SignalP"/>
    </source>
</evidence>
<evidence type="ECO:0000313" key="3">
    <source>
        <dbReference type="Proteomes" id="UP000064893"/>
    </source>
</evidence>
<dbReference type="OrthoDB" id="979116at2"/>